<evidence type="ECO:0000256" key="2">
    <source>
        <dbReference type="SAM" id="SignalP"/>
    </source>
</evidence>
<evidence type="ECO:0000259" key="3">
    <source>
        <dbReference type="SMART" id="SM00062"/>
    </source>
</evidence>
<sequence>MNRPRSLRCLAALSLVVLAATACGRSDQGGSPAAGAAQAAQNAGKSAAELLPAKNKQSGVLRVATSVGYPPMEMYKPGTTELTGVDPDLAAAVAGRLGLKLELANSSFDGLIPGLQAGRYDLVMSSMTDSAQRRQAVDFVDYFRTGGVIMTKKGNPEGIKSLEDLCGKKVVLAKGSSNLEIGEQQNAKCATRMAISQSEDAPTGLLQLDSERAVATIVDYPVAQMFVQNSGSYEVLPDQYGTAPWGIAVAKKDSGLRDAVQKALQELIESGEYRKVLDTYQVGGSAVERATVNAAQ</sequence>
<dbReference type="SMART" id="SM00062">
    <property type="entry name" value="PBPb"/>
    <property type="match status" value="1"/>
</dbReference>
<evidence type="ECO:0000256" key="1">
    <source>
        <dbReference type="ARBA" id="ARBA00022729"/>
    </source>
</evidence>
<comment type="caution">
    <text evidence="4">The sequence shown here is derived from an EMBL/GenBank/DDBJ whole genome shotgun (WGS) entry which is preliminary data.</text>
</comment>
<dbReference type="PROSITE" id="PS51257">
    <property type="entry name" value="PROKAR_LIPOPROTEIN"/>
    <property type="match status" value="1"/>
</dbReference>
<dbReference type="CDD" id="cd01004">
    <property type="entry name" value="PBP2_MidA_like"/>
    <property type="match status" value="1"/>
</dbReference>
<feature type="signal peptide" evidence="2">
    <location>
        <begin position="1"/>
        <end position="19"/>
    </location>
</feature>
<protein>
    <submittedName>
        <fullName evidence="4">ABC transporter substrate-binding protein</fullName>
    </submittedName>
</protein>
<accession>A0A372ZJV7</accession>
<dbReference type="Gene3D" id="3.40.190.10">
    <property type="entry name" value="Periplasmic binding protein-like II"/>
    <property type="match status" value="2"/>
</dbReference>
<gene>
    <name evidence="4" type="ORF">DR950_40000</name>
</gene>
<dbReference type="EMBL" id="QVIG01000003">
    <property type="protein sequence ID" value="RGD55537.1"/>
    <property type="molecule type" value="Genomic_DNA"/>
</dbReference>
<keyword evidence="5" id="KW-1185">Reference proteome</keyword>
<dbReference type="InterPro" id="IPR001638">
    <property type="entry name" value="Solute-binding_3/MltF_N"/>
</dbReference>
<name>A0A372ZJV7_9ACTN</name>
<dbReference type="Proteomes" id="UP000263377">
    <property type="component" value="Unassembled WGS sequence"/>
</dbReference>
<keyword evidence="1 2" id="KW-0732">Signal</keyword>
<evidence type="ECO:0000313" key="5">
    <source>
        <dbReference type="Proteomes" id="UP000263377"/>
    </source>
</evidence>
<dbReference type="RefSeq" id="WP_117492893.1">
    <property type="nucleotide sequence ID" value="NZ_QVIG01000003.1"/>
</dbReference>
<organism evidence="4 5">
    <name type="scientific">Kitasatospora xanthocidica</name>
    <dbReference type="NCBI Taxonomy" id="83382"/>
    <lineage>
        <taxon>Bacteria</taxon>
        <taxon>Bacillati</taxon>
        <taxon>Actinomycetota</taxon>
        <taxon>Actinomycetes</taxon>
        <taxon>Kitasatosporales</taxon>
        <taxon>Streptomycetaceae</taxon>
        <taxon>Kitasatospora</taxon>
    </lineage>
</organism>
<dbReference type="PANTHER" id="PTHR35936:SF17">
    <property type="entry name" value="ARGININE-BINDING EXTRACELLULAR PROTEIN ARTP"/>
    <property type="match status" value="1"/>
</dbReference>
<dbReference type="SUPFAM" id="SSF53850">
    <property type="entry name" value="Periplasmic binding protein-like II"/>
    <property type="match status" value="1"/>
</dbReference>
<dbReference type="AlphaFoldDB" id="A0A372ZJV7"/>
<feature type="chain" id="PRO_5039560346" evidence="2">
    <location>
        <begin position="20"/>
        <end position="296"/>
    </location>
</feature>
<dbReference type="Pfam" id="PF00497">
    <property type="entry name" value="SBP_bac_3"/>
    <property type="match status" value="1"/>
</dbReference>
<dbReference type="PANTHER" id="PTHR35936">
    <property type="entry name" value="MEMBRANE-BOUND LYTIC MUREIN TRANSGLYCOSYLASE F"/>
    <property type="match status" value="1"/>
</dbReference>
<proteinExistence type="predicted"/>
<evidence type="ECO:0000313" key="4">
    <source>
        <dbReference type="EMBL" id="RGD55537.1"/>
    </source>
</evidence>
<reference evidence="4 5" key="1">
    <citation type="submission" date="2018-08" db="EMBL/GenBank/DDBJ databases">
        <title>Diversity &amp; Physiological Properties of Lignin-Decomposing Actinobacteria from Soil.</title>
        <authorList>
            <person name="Roh S.G."/>
            <person name="Kim S.B."/>
        </authorList>
    </citation>
    <scope>NUCLEOTIDE SEQUENCE [LARGE SCALE GENOMIC DNA]</scope>
    <source>
        <strain evidence="4 5">MMS17-GH009</strain>
    </source>
</reference>
<feature type="domain" description="Solute-binding protein family 3/N-terminal" evidence="3">
    <location>
        <begin position="60"/>
        <end position="284"/>
    </location>
</feature>